<feature type="domain" description="F-box" evidence="2">
    <location>
        <begin position="59"/>
        <end position="94"/>
    </location>
</feature>
<name>A0A2T8KME8_9POAL</name>
<dbReference type="Pfam" id="PF12937">
    <property type="entry name" value="F-box-like"/>
    <property type="match status" value="1"/>
</dbReference>
<evidence type="ECO:0000256" key="1">
    <source>
        <dbReference type="SAM" id="MobiDB-lite"/>
    </source>
</evidence>
<dbReference type="Gramene" id="PVH63363">
    <property type="protein sequence ID" value="PVH63363"/>
    <property type="gene ID" value="PAHAL_2G012900"/>
</dbReference>
<dbReference type="Proteomes" id="UP000243499">
    <property type="component" value="Chromosome 2"/>
</dbReference>
<organism evidence="3">
    <name type="scientific">Panicum hallii</name>
    <dbReference type="NCBI Taxonomy" id="206008"/>
    <lineage>
        <taxon>Eukaryota</taxon>
        <taxon>Viridiplantae</taxon>
        <taxon>Streptophyta</taxon>
        <taxon>Embryophyta</taxon>
        <taxon>Tracheophyta</taxon>
        <taxon>Spermatophyta</taxon>
        <taxon>Magnoliopsida</taxon>
        <taxon>Liliopsida</taxon>
        <taxon>Poales</taxon>
        <taxon>Poaceae</taxon>
        <taxon>PACMAD clade</taxon>
        <taxon>Panicoideae</taxon>
        <taxon>Panicodae</taxon>
        <taxon>Paniceae</taxon>
        <taxon>Panicinae</taxon>
        <taxon>Panicum</taxon>
        <taxon>Panicum sect. Panicum</taxon>
    </lineage>
</organism>
<feature type="region of interest" description="Disordered" evidence="1">
    <location>
        <begin position="190"/>
        <end position="211"/>
    </location>
</feature>
<dbReference type="PANTHER" id="PTHR32133">
    <property type="entry name" value="OS07G0120400 PROTEIN"/>
    <property type="match status" value="1"/>
</dbReference>
<dbReference type="CDD" id="cd09917">
    <property type="entry name" value="F-box_SF"/>
    <property type="match status" value="1"/>
</dbReference>
<proteinExistence type="predicted"/>
<protein>
    <recommendedName>
        <fullName evidence="2">F-box domain-containing protein</fullName>
    </recommendedName>
</protein>
<dbReference type="InterPro" id="IPR001810">
    <property type="entry name" value="F-box_dom"/>
</dbReference>
<sequence>MAPLAETHLKFSTRPHLLLSSAPRISLSPIQQPNELHPLHSAAPPSSRTAPALLDDLTEEIFLRIHLADAATLVRATLVCRRWCRLIAAPGFRRRFREFHRAPHMLGFSCNIDLGRYVVDDLGSFYGRPSTVARFVRTSFCLKRVDMESSRMVDTRHGRVLLHRASDWGNNYLFVWDPITKEGRNCPRSCPSGTRTAGTRPCSAPPPGATTWTATANPSPCSSWPQATQGFSTSCTHRRLSPVPLWGMNSTSCSRQRPKS</sequence>
<dbReference type="PANTHER" id="PTHR32133:SF386">
    <property type="entry name" value="F-BOX DOMAIN-CONTAINING PROTEIN"/>
    <property type="match status" value="1"/>
</dbReference>
<dbReference type="InterPro" id="IPR036047">
    <property type="entry name" value="F-box-like_dom_sf"/>
</dbReference>
<reference evidence="3" key="1">
    <citation type="submission" date="2018-04" db="EMBL/GenBank/DDBJ databases">
        <title>WGS assembly of Panicum hallii.</title>
        <authorList>
            <person name="Lovell J."/>
            <person name="Jenkins J."/>
            <person name="Lowry D."/>
            <person name="Mamidi S."/>
            <person name="Sreedasyam A."/>
            <person name="Weng X."/>
            <person name="Barry K."/>
            <person name="Bonette J."/>
            <person name="Campitelli B."/>
            <person name="Daum C."/>
            <person name="Gordon S."/>
            <person name="Gould B."/>
            <person name="Lipzen A."/>
            <person name="Macqueen A."/>
            <person name="Palacio-Mejia J."/>
            <person name="Plott C."/>
            <person name="Shakirov E."/>
            <person name="Shu S."/>
            <person name="Yoshinaga Y."/>
            <person name="Zane M."/>
            <person name="Rokhsar D."/>
            <person name="Grimwood J."/>
            <person name="Schmutz J."/>
            <person name="Juenger T."/>
        </authorList>
    </citation>
    <scope>NUCLEOTIDE SEQUENCE [LARGE SCALE GENOMIC DNA]</scope>
    <source>
        <strain evidence="3">FIL2</strain>
    </source>
</reference>
<evidence type="ECO:0000313" key="3">
    <source>
        <dbReference type="EMBL" id="PVH63363.1"/>
    </source>
</evidence>
<dbReference type="SUPFAM" id="SSF81383">
    <property type="entry name" value="F-box domain"/>
    <property type="match status" value="1"/>
</dbReference>
<dbReference type="Gene3D" id="1.20.1280.50">
    <property type="match status" value="1"/>
</dbReference>
<evidence type="ECO:0000259" key="2">
    <source>
        <dbReference type="Pfam" id="PF12937"/>
    </source>
</evidence>
<accession>A0A2T8KME8</accession>
<dbReference type="EMBL" id="CM008047">
    <property type="protein sequence ID" value="PVH63363.1"/>
    <property type="molecule type" value="Genomic_DNA"/>
</dbReference>
<dbReference type="AlphaFoldDB" id="A0A2T8KME8"/>
<gene>
    <name evidence="3" type="ORF">PAHAL_2G012900</name>
</gene>